<sequence>MNKTRTRAARAARTVVSALPSLPLNTKEQIEQAAGAIEAALRDGKTTQAIELNLPLIGATDLDDWPGGIRQQYGALAPMVSEVLRLINAGAEGTCQQRVIDDADAVAALTLGSDVVVSFPTAEVLDDLRAIENKNDFRLKIIANPQWNTKGAIIGDFGFGPWKRRAEEFVGKFEQTYYLKEQRIQGEIVRTLKVYPNKWQVFALAPNENNKIVAEALGEFDERPLYDQLKKLLESREGSIAAMNWVERAKREATFNAKSLQAPPNQE</sequence>
<dbReference type="InterPro" id="IPR053021">
    <property type="entry name" value="Chloroplast_ADK"/>
</dbReference>
<dbReference type="KEGG" id="olu:OSTLU_86670"/>
<dbReference type="Proteomes" id="UP000001568">
    <property type="component" value="Chromosome 3"/>
</dbReference>
<dbReference type="GeneID" id="5000633"/>
<dbReference type="RefSeq" id="XP_001416906.1">
    <property type="nucleotide sequence ID" value="XM_001416869.1"/>
</dbReference>
<dbReference type="OrthoDB" id="8026949at2759"/>
<organism evidence="2 3">
    <name type="scientific">Ostreococcus lucimarinus (strain CCE9901)</name>
    <dbReference type="NCBI Taxonomy" id="436017"/>
    <lineage>
        <taxon>Eukaryota</taxon>
        <taxon>Viridiplantae</taxon>
        <taxon>Chlorophyta</taxon>
        <taxon>Mamiellophyceae</taxon>
        <taxon>Mamiellales</taxon>
        <taxon>Bathycoccaceae</taxon>
        <taxon>Ostreococcus</taxon>
    </lineage>
</organism>
<dbReference type="Pfam" id="PF09353">
    <property type="entry name" value="DUF1995"/>
    <property type="match status" value="1"/>
</dbReference>
<evidence type="ECO:0000259" key="1">
    <source>
        <dbReference type="Pfam" id="PF09353"/>
    </source>
</evidence>
<dbReference type="PANTHER" id="PTHR35509">
    <property type="entry name" value="DOMAIN PROTEIN, PUTATIVE (DUF1995)-RELATED"/>
    <property type="match status" value="1"/>
</dbReference>
<protein>
    <recommendedName>
        <fullName evidence="1">DUF1995 domain-containing protein</fullName>
    </recommendedName>
</protein>
<dbReference type="HOGENOM" id="CLU_071171_0_0_1"/>
<evidence type="ECO:0000313" key="3">
    <source>
        <dbReference type="Proteomes" id="UP000001568"/>
    </source>
</evidence>
<dbReference type="EMBL" id="CP000583">
    <property type="protein sequence ID" value="ABO95199.1"/>
    <property type="molecule type" value="Genomic_DNA"/>
</dbReference>
<accession>A4RU68</accession>
<reference evidence="2 3" key="1">
    <citation type="journal article" date="2007" name="Proc. Natl. Acad. Sci. U.S.A.">
        <title>The tiny eukaryote Ostreococcus provides genomic insights into the paradox of plankton speciation.</title>
        <authorList>
            <person name="Palenik B."/>
            <person name="Grimwood J."/>
            <person name="Aerts A."/>
            <person name="Rouze P."/>
            <person name="Salamov A."/>
            <person name="Putnam N."/>
            <person name="Dupont C."/>
            <person name="Jorgensen R."/>
            <person name="Derelle E."/>
            <person name="Rombauts S."/>
            <person name="Zhou K."/>
            <person name="Otillar R."/>
            <person name="Merchant S.S."/>
            <person name="Podell S."/>
            <person name="Gaasterland T."/>
            <person name="Napoli C."/>
            <person name="Gendler K."/>
            <person name="Manuell A."/>
            <person name="Tai V."/>
            <person name="Vallon O."/>
            <person name="Piganeau G."/>
            <person name="Jancek S."/>
            <person name="Heijde M."/>
            <person name="Jabbari K."/>
            <person name="Bowler C."/>
            <person name="Lohr M."/>
            <person name="Robbens S."/>
            <person name="Werner G."/>
            <person name="Dubchak I."/>
            <person name="Pazour G.J."/>
            <person name="Ren Q."/>
            <person name="Paulsen I."/>
            <person name="Delwiche C."/>
            <person name="Schmutz J."/>
            <person name="Rokhsar D."/>
            <person name="Van de Peer Y."/>
            <person name="Moreau H."/>
            <person name="Grigoriev I.V."/>
        </authorList>
    </citation>
    <scope>NUCLEOTIDE SEQUENCE [LARGE SCALE GENOMIC DNA]</scope>
    <source>
        <strain evidence="2 3">CCE9901</strain>
    </source>
</reference>
<dbReference type="InterPro" id="IPR018962">
    <property type="entry name" value="DUF1995"/>
</dbReference>
<keyword evidence="3" id="KW-1185">Reference proteome</keyword>
<dbReference type="AlphaFoldDB" id="A4RU68"/>
<dbReference type="Gramene" id="ABO95199">
    <property type="protein sequence ID" value="ABO95199"/>
    <property type="gene ID" value="OSTLU_86670"/>
</dbReference>
<dbReference type="PANTHER" id="PTHR35509:SF4">
    <property type="entry name" value="DUF1995 DOMAIN-CONTAINING PROTEIN"/>
    <property type="match status" value="1"/>
</dbReference>
<name>A4RU68_OSTLU</name>
<gene>
    <name evidence="2" type="ORF">OSTLU_86670</name>
</gene>
<proteinExistence type="predicted"/>
<feature type="domain" description="DUF1995" evidence="1">
    <location>
        <begin position="23"/>
        <end position="230"/>
    </location>
</feature>
<evidence type="ECO:0000313" key="2">
    <source>
        <dbReference type="EMBL" id="ABO95199.1"/>
    </source>
</evidence>
<dbReference type="OMA" id="PGDWQVF"/>
<dbReference type="eggNOG" id="ENOG502S1TJ">
    <property type="taxonomic scope" value="Eukaryota"/>
</dbReference>